<keyword evidence="4" id="KW-0472">Membrane</keyword>
<feature type="signal peptide" evidence="6">
    <location>
        <begin position="1"/>
        <end position="22"/>
    </location>
</feature>
<evidence type="ECO:0000256" key="5">
    <source>
        <dbReference type="ARBA" id="ARBA00023237"/>
    </source>
</evidence>
<evidence type="ECO:0000313" key="7">
    <source>
        <dbReference type="EMBL" id="OON42159.1"/>
    </source>
</evidence>
<protein>
    <recommendedName>
        <fullName evidence="9">MltA-interacting MipA family protein</fullName>
    </recommendedName>
</protein>
<evidence type="ECO:0000256" key="4">
    <source>
        <dbReference type="ARBA" id="ARBA00023136"/>
    </source>
</evidence>
<comment type="subcellular location">
    <subcellularLocation>
        <location evidence="1">Cell outer membrane</location>
    </subcellularLocation>
</comment>
<reference evidence="7 8" key="1">
    <citation type="submission" date="2016-12" db="EMBL/GenBank/DDBJ databases">
        <title>Izhakiella australiana sp. nov. of genus Izhakiella isolated from Australian desert.</title>
        <authorList>
            <person name="Ji M."/>
        </authorList>
    </citation>
    <scope>NUCLEOTIDE SEQUENCE [LARGE SCALE GENOMIC DNA]</scope>
    <source>
        <strain evidence="7 8">D4N98</strain>
    </source>
</reference>
<evidence type="ECO:0008006" key="9">
    <source>
        <dbReference type="Google" id="ProtNLM"/>
    </source>
</evidence>
<dbReference type="AlphaFoldDB" id="A0A1S8YSN5"/>
<evidence type="ECO:0000256" key="6">
    <source>
        <dbReference type="SAM" id="SignalP"/>
    </source>
</evidence>
<name>A0A1S8YSN5_9GAMM</name>
<dbReference type="OrthoDB" id="5951177at2"/>
<evidence type="ECO:0000256" key="3">
    <source>
        <dbReference type="ARBA" id="ARBA00022729"/>
    </source>
</evidence>
<proteinExistence type="inferred from homology"/>
<gene>
    <name evidence="7" type="ORF">BTJ39_03125</name>
</gene>
<organism evidence="7 8">
    <name type="scientific">Izhakiella australiensis</name>
    <dbReference type="NCBI Taxonomy" id="1926881"/>
    <lineage>
        <taxon>Bacteria</taxon>
        <taxon>Pseudomonadati</taxon>
        <taxon>Pseudomonadota</taxon>
        <taxon>Gammaproteobacteria</taxon>
        <taxon>Enterobacterales</taxon>
        <taxon>Erwiniaceae</taxon>
        <taxon>Izhakiella</taxon>
    </lineage>
</organism>
<comment type="similarity">
    <text evidence="2">Belongs to the MipA/OmpV family.</text>
</comment>
<dbReference type="InterPro" id="IPR010583">
    <property type="entry name" value="MipA"/>
</dbReference>
<sequence>MKNTFRVSTFPLLMLPTLSIYAKDINNSMARSFTIGMAAVTAPKYSGSDEQRWGVAPYFSGRYDQFFLNSVHGLGINLESDSGLYLISSLGYNGGRYDNDKKYRSGSDKLKGMGKINPTLNTNLILGWEITDWASVEAAASAPLTDSQGINYNTSVTLTPYQSESDWISIQASALFGDSRYLNTWYGVSEKQSANSGKRRYNTSAGFYGTDLGLTWSHQLNSNWSTNLTYNYSWLSGRVSKGPIVRKREGSIAAVGVGYTF</sequence>
<keyword evidence="5" id="KW-0998">Cell outer membrane</keyword>
<comment type="caution">
    <text evidence="7">The sequence shown here is derived from an EMBL/GenBank/DDBJ whole genome shotgun (WGS) entry which is preliminary data.</text>
</comment>
<dbReference type="STRING" id="1926881.BTJ39_03125"/>
<dbReference type="PANTHER" id="PTHR38776:SF1">
    <property type="entry name" value="MLTA-INTERACTING PROTEIN-RELATED"/>
    <property type="match status" value="1"/>
</dbReference>
<evidence type="ECO:0000256" key="1">
    <source>
        <dbReference type="ARBA" id="ARBA00004442"/>
    </source>
</evidence>
<feature type="chain" id="PRO_5013001175" description="MltA-interacting MipA family protein" evidence="6">
    <location>
        <begin position="23"/>
        <end position="261"/>
    </location>
</feature>
<keyword evidence="3 6" id="KW-0732">Signal</keyword>
<accession>A0A1S8YSN5</accession>
<dbReference type="EMBL" id="MRUL01000001">
    <property type="protein sequence ID" value="OON42159.1"/>
    <property type="molecule type" value="Genomic_DNA"/>
</dbReference>
<evidence type="ECO:0000256" key="2">
    <source>
        <dbReference type="ARBA" id="ARBA00005722"/>
    </source>
</evidence>
<evidence type="ECO:0000313" key="8">
    <source>
        <dbReference type="Proteomes" id="UP000190667"/>
    </source>
</evidence>
<dbReference type="Proteomes" id="UP000190667">
    <property type="component" value="Unassembled WGS sequence"/>
</dbReference>
<dbReference type="GO" id="GO:0009279">
    <property type="term" value="C:cell outer membrane"/>
    <property type="evidence" value="ECO:0007669"/>
    <property type="project" value="UniProtKB-SubCell"/>
</dbReference>
<dbReference type="RefSeq" id="WP_078001192.1">
    <property type="nucleotide sequence ID" value="NZ_MRUL01000001.1"/>
</dbReference>
<dbReference type="Pfam" id="PF06629">
    <property type="entry name" value="MipA"/>
    <property type="match status" value="1"/>
</dbReference>
<keyword evidence="8" id="KW-1185">Reference proteome</keyword>
<dbReference type="PANTHER" id="PTHR38776">
    <property type="entry name" value="MLTA-INTERACTING PROTEIN-RELATED"/>
    <property type="match status" value="1"/>
</dbReference>